<name>A0A0F7JYZ7_9GAMM</name>
<organism evidence="1 2">
    <name type="scientific">Sedimenticola thiotaurini</name>
    <dbReference type="NCBI Taxonomy" id="1543721"/>
    <lineage>
        <taxon>Bacteria</taxon>
        <taxon>Pseudomonadati</taxon>
        <taxon>Pseudomonadota</taxon>
        <taxon>Gammaproteobacteria</taxon>
        <taxon>Chromatiales</taxon>
        <taxon>Sedimenticolaceae</taxon>
        <taxon>Sedimenticola</taxon>
    </lineage>
</organism>
<evidence type="ECO:0000313" key="1">
    <source>
        <dbReference type="EMBL" id="AKH21546.1"/>
    </source>
</evidence>
<sequence length="65" mass="7209">MTQPETQIEAPSKTVVTVTKADLPLTCPRADDPTTGLHPRVAIPLKNPGDEASCRYCRTRYRLVE</sequence>
<proteinExistence type="predicted"/>
<evidence type="ECO:0008006" key="3">
    <source>
        <dbReference type="Google" id="ProtNLM"/>
    </source>
</evidence>
<dbReference type="AlphaFoldDB" id="A0A0F7JYZ7"/>
<dbReference type="KEGG" id="seds:AAY24_15620"/>
<protein>
    <recommendedName>
        <fullName evidence="3">Zinc-finger domain-containing protein</fullName>
    </recommendedName>
</protein>
<evidence type="ECO:0000313" key="2">
    <source>
        <dbReference type="Proteomes" id="UP000034410"/>
    </source>
</evidence>
<dbReference type="Gene3D" id="2.60.260.40">
    <property type="entry name" value="q5lls5 like domains"/>
    <property type="match status" value="1"/>
</dbReference>
<accession>A0A0F7JYZ7</accession>
<dbReference type="EMBL" id="CP011412">
    <property type="protein sequence ID" value="AKH21546.1"/>
    <property type="molecule type" value="Genomic_DNA"/>
</dbReference>
<keyword evidence="2" id="KW-1185">Reference proteome</keyword>
<dbReference type="OrthoDB" id="9806844at2"/>
<dbReference type="RefSeq" id="WP_046860471.1">
    <property type="nucleotide sequence ID" value="NZ_CP011412.1"/>
</dbReference>
<reference evidence="1 2" key="1">
    <citation type="journal article" date="2015" name="Genome Announc.">
        <title>Complete Genome Sequence of Sedimenticola thiotaurini Strain SIP-G1, a Polyphosphate- and Polyhydroxyalkanoate-Accumulating Sulfur-Oxidizing Gammaproteobacterium Isolated from Salt Marsh Sediments.</title>
        <authorList>
            <person name="Flood B.E."/>
            <person name="Jones D.S."/>
            <person name="Bailey J.V."/>
        </authorList>
    </citation>
    <scope>NUCLEOTIDE SEQUENCE [LARGE SCALE GENOMIC DNA]</scope>
    <source>
        <strain evidence="1 2">SIP-G1</strain>
    </source>
</reference>
<gene>
    <name evidence="1" type="ORF">AAY24_15620</name>
</gene>
<dbReference type="Proteomes" id="UP000034410">
    <property type="component" value="Chromosome"/>
</dbReference>